<keyword evidence="3" id="KW-1185">Reference proteome</keyword>
<dbReference type="AlphaFoldDB" id="A0AA39FIB7"/>
<evidence type="ECO:0000313" key="3">
    <source>
        <dbReference type="Proteomes" id="UP001168990"/>
    </source>
</evidence>
<dbReference type="EMBL" id="JAQQBS010000004">
    <property type="protein sequence ID" value="KAK0169971.1"/>
    <property type="molecule type" value="Genomic_DNA"/>
</dbReference>
<reference evidence="2" key="2">
    <citation type="submission" date="2023-03" db="EMBL/GenBank/DDBJ databases">
        <authorList>
            <person name="Inwood S.N."/>
            <person name="Skelly J.G."/>
            <person name="Guhlin J."/>
            <person name="Harrop T.W.R."/>
            <person name="Goldson S.G."/>
            <person name="Dearden P.K."/>
        </authorList>
    </citation>
    <scope>NUCLEOTIDE SEQUENCE</scope>
    <source>
        <strain evidence="2">Irish</strain>
        <tissue evidence="2">Whole body</tissue>
    </source>
</reference>
<gene>
    <name evidence="2" type="ORF">PV328_010593</name>
</gene>
<dbReference type="InterPro" id="IPR025714">
    <property type="entry name" value="Methyltranfer_dom"/>
</dbReference>
<comment type="caution">
    <text evidence="2">The sequence shown here is derived from an EMBL/GenBank/DDBJ whole genome shotgun (WGS) entry which is preliminary data.</text>
</comment>
<dbReference type="InterPro" id="IPR052220">
    <property type="entry name" value="METTL25"/>
</dbReference>
<dbReference type="Pfam" id="PF13679">
    <property type="entry name" value="Methyltransf_32"/>
    <property type="match status" value="1"/>
</dbReference>
<dbReference type="PANTHER" id="PTHR12496:SF2">
    <property type="entry name" value="METHYLTRANSFERASE-LIKE PROTEIN 25B"/>
    <property type="match status" value="1"/>
</dbReference>
<sequence>MASVTRKMCTCQVCNNIRIVLDNIFNILNSYGWLLDAYIIDFFHDDLWSKLPGAWKTLLVNVSPEDLGSFILGESTCNCVWPLSLLALRKVIGMLEINRDPGNKAKFVCAASSLNYDSIENCTDDKLNSIKFKNEYKKLFRKHIKEKKRHEIDEFAKICAKCTYLSKCECIVDTGAGLGHLARELTYKYNLPVICIEQNKSLSDLAEKHDKQLQQILKKQLAIDSPVKLPYHMCAKIIDENSDQMKLIEDFNAIITKKFELDVINVRYGLIGLHPCGDLASTLLKLYVKQDAIKFISVVGCCYMKLTVKENNVTNSVGYPLSNYVSYKYGNTLSYAALEVSCHAVENYCDKMKNSQYNDLKVHAFRATLEMILINKYGMSIKHSRVTSVKVKDDMTFSQYCKLATAKFADDKQLMDTDIEHPKVLKCLELWRRVVLFEAIRFMLAPLVETAVLLDRFLYLSDNGLKPMLKAEFDPRRSPRNFVLLSIK</sequence>
<dbReference type="Proteomes" id="UP001168990">
    <property type="component" value="Unassembled WGS sequence"/>
</dbReference>
<dbReference type="PANTHER" id="PTHR12496">
    <property type="entry name" value="CGI-41 METHYLTRANSFERASE"/>
    <property type="match status" value="1"/>
</dbReference>
<dbReference type="SUPFAM" id="SSF53335">
    <property type="entry name" value="S-adenosyl-L-methionine-dependent methyltransferases"/>
    <property type="match status" value="1"/>
</dbReference>
<name>A0AA39FIB7_9HYME</name>
<protein>
    <recommendedName>
        <fullName evidence="1">Methyltransferase domain-containing protein</fullName>
    </recommendedName>
</protein>
<evidence type="ECO:0000259" key="1">
    <source>
        <dbReference type="Pfam" id="PF13679"/>
    </source>
</evidence>
<proteinExistence type="predicted"/>
<dbReference type="InterPro" id="IPR029063">
    <property type="entry name" value="SAM-dependent_MTases_sf"/>
</dbReference>
<accession>A0AA39FIB7</accession>
<reference evidence="2" key="1">
    <citation type="journal article" date="2023" name="bioRxiv">
        <title>Scaffold-level genome assemblies of two parasitoid biocontrol wasps reveal the parthenogenesis mechanism and an associated novel virus.</title>
        <authorList>
            <person name="Inwood S."/>
            <person name="Skelly J."/>
            <person name="Guhlin J."/>
            <person name="Harrop T."/>
            <person name="Goldson S."/>
            <person name="Dearden P."/>
        </authorList>
    </citation>
    <scope>NUCLEOTIDE SEQUENCE</scope>
    <source>
        <strain evidence="2">Irish</strain>
        <tissue evidence="2">Whole body</tissue>
    </source>
</reference>
<organism evidence="2 3">
    <name type="scientific">Microctonus aethiopoides</name>
    <dbReference type="NCBI Taxonomy" id="144406"/>
    <lineage>
        <taxon>Eukaryota</taxon>
        <taxon>Metazoa</taxon>
        <taxon>Ecdysozoa</taxon>
        <taxon>Arthropoda</taxon>
        <taxon>Hexapoda</taxon>
        <taxon>Insecta</taxon>
        <taxon>Pterygota</taxon>
        <taxon>Neoptera</taxon>
        <taxon>Endopterygota</taxon>
        <taxon>Hymenoptera</taxon>
        <taxon>Apocrita</taxon>
        <taxon>Ichneumonoidea</taxon>
        <taxon>Braconidae</taxon>
        <taxon>Euphorinae</taxon>
        <taxon>Microctonus</taxon>
    </lineage>
</organism>
<feature type="domain" description="Methyltransferase" evidence="1">
    <location>
        <begin position="147"/>
        <end position="307"/>
    </location>
</feature>
<evidence type="ECO:0000313" key="2">
    <source>
        <dbReference type="EMBL" id="KAK0169971.1"/>
    </source>
</evidence>